<proteinExistence type="predicted"/>
<reference evidence="3" key="1">
    <citation type="submission" date="2020-09" db="EMBL/GenBank/DDBJ databases">
        <title>Whole genome shotgun sequence of Streptomyces cinnamonensis NBRC 15873.</title>
        <authorList>
            <person name="Komaki H."/>
            <person name="Tamura T."/>
        </authorList>
    </citation>
    <scope>NUCLEOTIDE SEQUENCE [LARGE SCALE GENOMIC DNA]</scope>
    <source>
        <strain evidence="3">NBRC 15873</strain>
    </source>
</reference>
<feature type="compositionally biased region" description="Low complexity" evidence="1">
    <location>
        <begin position="80"/>
        <end position="90"/>
    </location>
</feature>
<dbReference type="EMBL" id="BNDV01000010">
    <property type="protein sequence ID" value="GHI15215.1"/>
    <property type="molecule type" value="Genomic_DNA"/>
</dbReference>
<comment type="caution">
    <text evidence="2">The sequence shown here is derived from an EMBL/GenBank/DDBJ whole genome shotgun (WGS) entry which is preliminary data.</text>
</comment>
<keyword evidence="3" id="KW-1185">Reference proteome</keyword>
<evidence type="ECO:0000313" key="3">
    <source>
        <dbReference type="Proteomes" id="UP000660554"/>
    </source>
</evidence>
<gene>
    <name evidence="2" type="ORF">Scinn_46780</name>
</gene>
<organism evidence="2 3">
    <name type="scientific">Streptomyces virginiae</name>
    <name type="common">Streptomyces cinnamonensis</name>
    <dbReference type="NCBI Taxonomy" id="1961"/>
    <lineage>
        <taxon>Bacteria</taxon>
        <taxon>Bacillati</taxon>
        <taxon>Actinomycetota</taxon>
        <taxon>Actinomycetes</taxon>
        <taxon>Kitasatosporales</taxon>
        <taxon>Streptomycetaceae</taxon>
        <taxon>Streptomyces</taxon>
    </lineage>
</organism>
<feature type="compositionally biased region" description="Basic and acidic residues" evidence="1">
    <location>
        <begin position="1"/>
        <end position="11"/>
    </location>
</feature>
<name>A0ABQ3NQZ7_STRVG</name>
<dbReference type="Proteomes" id="UP000660554">
    <property type="component" value="Unassembled WGS sequence"/>
</dbReference>
<protein>
    <submittedName>
        <fullName evidence="2">Uncharacterized protein</fullName>
    </submittedName>
</protein>
<evidence type="ECO:0000313" key="2">
    <source>
        <dbReference type="EMBL" id="GHI15215.1"/>
    </source>
</evidence>
<sequence length="90" mass="9264">MKNETQAERSSARHTLSPAGGHHPAELGAHGLLPDLWSAADGQGNPAHVIASSVGYDRDRGCGVVEDSVDDRAEMGADGGAAYPPADDDQ</sequence>
<evidence type="ECO:0000256" key="1">
    <source>
        <dbReference type="SAM" id="MobiDB-lite"/>
    </source>
</evidence>
<feature type="region of interest" description="Disordered" evidence="1">
    <location>
        <begin position="1"/>
        <end position="90"/>
    </location>
</feature>
<accession>A0ABQ3NQZ7</accession>